<dbReference type="EMBL" id="CM001402">
    <property type="protein sequence ID" value="EHO41443.1"/>
    <property type="molecule type" value="Genomic_DNA"/>
</dbReference>
<name>H1XT14_CALAY</name>
<dbReference type="InterPro" id="IPR054207">
    <property type="entry name" value="DUF6913"/>
</dbReference>
<sequence length="174" mass="20733">MINWFKKILFNKYLNWRLKRWKEPGNAIDFQRSFTNLKHLLIILPEYWDLEAIQDSFIKPLYEIFGGDVKISTFEKKNFRKEDSTWIGLPKKQYLELFQSEQLDVIIDLSEPQDKFSTYMCAMLKAPLKISLESGPFDRIYNLSIRAKSAESPERRIEIALKYFKELTKASNIH</sequence>
<proteinExistence type="predicted"/>
<dbReference type="Pfam" id="PF21857">
    <property type="entry name" value="DUF6913"/>
    <property type="match status" value="1"/>
</dbReference>
<dbReference type="KEGG" id="caby:Cabys_575"/>
<dbReference type="RefSeq" id="WP_006928576.1">
    <property type="nucleotide sequence ID" value="NZ_CM001402.1"/>
</dbReference>
<dbReference type="Proteomes" id="UP000004671">
    <property type="component" value="Chromosome"/>
</dbReference>
<dbReference type="InParanoid" id="H1XT14"/>
<dbReference type="AlphaFoldDB" id="H1XT14"/>
<dbReference type="Proteomes" id="UP000183868">
    <property type="component" value="Chromosome"/>
</dbReference>
<reference evidence="2 3" key="1">
    <citation type="submission" date="2011-09" db="EMBL/GenBank/DDBJ databases">
        <title>The permanent draft genome of Caldithrix abyssi DSM 13497.</title>
        <authorList>
            <consortium name="US DOE Joint Genome Institute (JGI-PGF)"/>
            <person name="Lucas S."/>
            <person name="Han J."/>
            <person name="Lapidus A."/>
            <person name="Bruce D."/>
            <person name="Goodwin L."/>
            <person name="Pitluck S."/>
            <person name="Peters L."/>
            <person name="Kyrpides N."/>
            <person name="Mavromatis K."/>
            <person name="Ivanova N."/>
            <person name="Mikhailova N."/>
            <person name="Chertkov O."/>
            <person name="Detter J.C."/>
            <person name="Tapia R."/>
            <person name="Han C."/>
            <person name="Land M."/>
            <person name="Hauser L."/>
            <person name="Markowitz V."/>
            <person name="Cheng J.-F."/>
            <person name="Hugenholtz P."/>
            <person name="Woyke T."/>
            <person name="Wu D."/>
            <person name="Spring S."/>
            <person name="Brambilla E."/>
            <person name="Klenk H.-P."/>
            <person name="Eisen J.A."/>
        </authorList>
    </citation>
    <scope>NUCLEOTIDE SEQUENCE [LARGE SCALE GENOMIC DNA]</scope>
    <source>
        <strain evidence="2 3">DSM 13497</strain>
    </source>
</reference>
<keyword evidence="3" id="KW-1185">Reference proteome</keyword>
<dbReference type="STRING" id="880073.Cabys_575"/>
<gene>
    <name evidence="1" type="ORF">Cabys_575</name>
    <name evidence="2" type="ORF">Calab_1827</name>
</gene>
<evidence type="ECO:0000313" key="1">
    <source>
        <dbReference type="EMBL" id="APF17326.1"/>
    </source>
</evidence>
<dbReference type="EMBL" id="CP018099">
    <property type="protein sequence ID" value="APF17326.1"/>
    <property type="molecule type" value="Genomic_DNA"/>
</dbReference>
<evidence type="ECO:0000313" key="2">
    <source>
        <dbReference type="EMBL" id="EHO41443.1"/>
    </source>
</evidence>
<evidence type="ECO:0000313" key="3">
    <source>
        <dbReference type="Proteomes" id="UP000004671"/>
    </source>
</evidence>
<dbReference type="HOGENOM" id="CLU_1537235_0_0_0"/>
<dbReference type="PaxDb" id="880073-Calab_1827"/>
<accession>H1XT14</accession>
<evidence type="ECO:0000313" key="4">
    <source>
        <dbReference type="Proteomes" id="UP000183868"/>
    </source>
</evidence>
<organism evidence="2 3">
    <name type="scientific">Caldithrix abyssi DSM 13497</name>
    <dbReference type="NCBI Taxonomy" id="880073"/>
    <lineage>
        <taxon>Bacteria</taxon>
        <taxon>Pseudomonadati</taxon>
        <taxon>Calditrichota</taxon>
        <taxon>Calditrichia</taxon>
        <taxon>Calditrichales</taxon>
        <taxon>Calditrichaceae</taxon>
        <taxon>Caldithrix</taxon>
    </lineage>
</organism>
<protein>
    <submittedName>
        <fullName evidence="2">Uncharacterized protein</fullName>
    </submittedName>
</protein>
<reference evidence="1 4" key="2">
    <citation type="submission" date="2016-11" db="EMBL/GenBank/DDBJ databases">
        <title>Genomic analysis of Caldithrix abyssi and proposal of a novel bacterial phylum Caldithrichaeota.</title>
        <authorList>
            <person name="Kublanov I."/>
            <person name="Sigalova O."/>
            <person name="Gavrilov S."/>
            <person name="Lebedinsky A."/>
            <person name="Ivanova N."/>
            <person name="Daum C."/>
            <person name="Reddy T."/>
            <person name="Klenk H.P."/>
            <person name="Goker M."/>
            <person name="Reva O."/>
            <person name="Miroshnichenko M."/>
            <person name="Kyprides N."/>
            <person name="Woyke T."/>
            <person name="Gelfand M."/>
        </authorList>
    </citation>
    <scope>NUCLEOTIDE SEQUENCE [LARGE SCALE GENOMIC DNA]</scope>
    <source>
        <strain evidence="1 4">LF13</strain>
    </source>
</reference>